<protein>
    <submittedName>
        <fullName evidence="1">Uncharacterized protein</fullName>
    </submittedName>
</protein>
<dbReference type="EMBL" id="UZAI01019304">
    <property type="protein sequence ID" value="VDP44312.1"/>
    <property type="molecule type" value="Genomic_DNA"/>
</dbReference>
<dbReference type="PANTHER" id="PTHR11699">
    <property type="entry name" value="ALDEHYDE DEHYDROGENASE-RELATED"/>
    <property type="match status" value="1"/>
</dbReference>
<dbReference type="Pfam" id="PF00171">
    <property type="entry name" value="Aldedh"/>
    <property type="match status" value="1"/>
</dbReference>
<dbReference type="SUPFAM" id="SSF53720">
    <property type="entry name" value="ALDH-like"/>
    <property type="match status" value="1"/>
</dbReference>
<dbReference type="AlphaFoldDB" id="A0A183N339"/>
<evidence type="ECO:0000313" key="1">
    <source>
        <dbReference type="EMBL" id="VDP44312.1"/>
    </source>
</evidence>
<name>A0A183N339_9TREM</name>
<organism evidence="1 2">
    <name type="scientific">Schistosoma margrebowiei</name>
    <dbReference type="NCBI Taxonomy" id="48269"/>
    <lineage>
        <taxon>Eukaryota</taxon>
        <taxon>Metazoa</taxon>
        <taxon>Spiralia</taxon>
        <taxon>Lophotrochozoa</taxon>
        <taxon>Platyhelminthes</taxon>
        <taxon>Trematoda</taxon>
        <taxon>Digenea</taxon>
        <taxon>Strigeidida</taxon>
        <taxon>Schistosomatoidea</taxon>
        <taxon>Schistosomatidae</taxon>
        <taxon>Schistosoma</taxon>
    </lineage>
</organism>
<proteinExistence type="predicted"/>
<dbReference type="InterPro" id="IPR016163">
    <property type="entry name" value="Ald_DH_C"/>
</dbReference>
<evidence type="ECO:0000313" key="2">
    <source>
        <dbReference type="Proteomes" id="UP000277204"/>
    </source>
</evidence>
<dbReference type="InterPro" id="IPR016161">
    <property type="entry name" value="Ald_DH/histidinol_DH"/>
</dbReference>
<keyword evidence="2" id="KW-1185">Reference proteome</keyword>
<dbReference type="STRING" id="48269.A0A183N339"/>
<dbReference type="Gene3D" id="3.40.309.10">
    <property type="entry name" value="Aldehyde Dehydrogenase, Chain A, domain 2"/>
    <property type="match status" value="1"/>
</dbReference>
<accession>A0A183N339</accession>
<reference evidence="1 2" key="1">
    <citation type="submission" date="2018-11" db="EMBL/GenBank/DDBJ databases">
        <authorList>
            <consortium name="Pathogen Informatics"/>
        </authorList>
    </citation>
    <scope>NUCLEOTIDE SEQUENCE [LARGE SCALE GENOMIC DNA]</scope>
    <source>
        <strain evidence="1 2">Zambia</strain>
    </source>
</reference>
<sequence length="91" mass="10312">MVNHGQCCVAGTRVFVQASIYDQMVEKLKRLAEQRKVGDPFLSDTIQGPQVISYCLVAILCWYINTADKFGTISHENFHLFLSAYCSESLY</sequence>
<dbReference type="GO" id="GO:0016620">
    <property type="term" value="F:oxidoreductase activity, acting on the aldehyde or oxo group of donors, NAD or NADP as acceptor"/>
    <property type="evidence" value="ECO:0007669"/>
    <property type="project" value="InterPro"/>
</dbReference>
<gene>
    <name evidence="1" type="ORF">SMRZ_LOCUS22714</name>
</gene>
<dbReference type="Proteomes" id="UP000277204">
    <property type="component" value="Unassembled WGS sequence"/>
</dbReference>
<dbReference type="InterPro" id="IPR015590">
    <property type="entry name" value="Aldehyde_DH_dom"/>
</dbReference>